<organism evidence="3 4">
    <name type="scientific">Dichotomopilus funicola</name>
    <dbReference type="NCBI Taxonomy" id="1934379"/>
    <lineage>
        <taxon>Eukaryota</taxon>
        <taxon>Fungi</taxon>
        <taxon>Dikarya</taxon>
        <taxon>Ascomycota</taxon>
        <taxon>Pezizomycotina</taxon>
        <taxon>Sordariomycetes</taxon>
        <taxon>Sordariomycetidae</taxon>
        <taxon>Sordariales</taxon>
        <taxon>Chaetomiaceae</taxon>
        <taxon>Dichotomopilus</taxon>
    </lineage>
</organism>
<accession>A0AAN6V294</accession>
<evidence type="ECO:0000259" key="2">
    <source>
        <dbReference type="Pfam" id="PF24864"/>
    </source>
</evidence>
<dbReference type="AlphaFoldDB" id="A0AAN6V294"/>
<evidence type="ECO:0000313" key="4">
    <source>
        <dbReference type="Proteomes" id="UP001302676"/>
    </source>
</evidence>
<feature type="compositionally biased region" description="Pro residues" evidence="1">
    <location>
        <begin position="48"/>
        <end position="64"/>
    </location>
</feature>
<proteinExistence type="predicted"/>
<dbReference type="PANTHER" id="PTHR42085">
    <property type="entry name" value="F-BOX DOMAIN-CONTAINING PROTEIN"/>
    <property type="match status" value="1"/>
</dbReference>
<reference evidence="3" key="1">
    <citation type="journal article" date="2023" name="Mol. Phylogenet. Evol.">
        <title>Genome-scale phylogeny and comparative genomics of the fungal order Sordariales.</title>
        <authorList>
            <person name="Hensen N."/>
            <person name="Bonometti L."/>
            <person name="Westerberg I."/>
            <person name="Brannstrom I.O."/>
            <person name="Guillou S."/>
            <person name="Cros-Aarteil S."/>
            <person name="Calhoun S."/>
            <person name="Haridas S."/>
            <person name="Kuo A."/>
            <person name="Mondo S."/>
            <person name="Pangilinan J."/>
            <person name="Riley R."/>
            <person name="LaButti K."/>
            <person name="Andreopoulos B."/>
            <person name="Lipzen A."/>
            <person name="Chen C."/>
            <person name="Yan M."/>
            <person name="Daum C."/>
            <person name="Ng V."/>
            <person name="Clum A."/>
            <person name="Steindorff A."/>
            <person name="Ohm R.A."/>
            <person name="Martin F."/>
            <person name="Silar P."/>
            <person name="Natvig D.O."/>
            <person name="Lalanne C."/>
            <person name="Gautier V."/>
            <person name="Ament-Velasquez S.L."/>
            <person name="Kruys A."/>
            <person name="Hutchinson M.I."/>
            <person name="Powell A.J."/>
            <person name="Barry K."/>
            <person name="Miller A.N."/>
            <person name="Grigoriev I.V."/>
            <person name="Debuchy R."/>
            <person name="Gladieux P."/>
            <person name="Hiltunen Thoren M."/>
            <person name="Johannesson H."/>
        </authorList>
    </citation>
    <scope>NUCLEOTIDE SEQUENCE</scope>
    <source>
        <strain evidence="3">CBS 141.50</strain>
    </source>
</reference>
<reference evidence="3" key="2">
    <citation type="submission" date="2023-05" db="EMBL/GenBank/DDBJ databases">
        <authorList>
            <consortium name="Lawrence Berkeley National Laboratory"/>
            <person name="Steindorff A."/>
            <person name="Hensen N."/>
            <person name="Bonometti L."/>
            <person name="Westerberg I."/>
            <person name="Brannstrom I.O."/>
            <person name="Guillou S."/>
            <person name="Cros-Aarteil S."/>
            <person name="Calhoun S."/>
            <person name="Haridas S."/>
            <person name="Kuo A."/>
            <person name="Mondo S."/>
            <person name="Pangilinan J."/>
            <person name="Riley R."/>
            <person name="Labutti K."/>
            <person name="Andreopoulos B."/>
            <person name="Lipzen A."/>
            <person name="Chen C."/>
            <person name="Yanf M."/>
            <person name="Daum C."/>
            <person name="Ng V."/>
            <person name="Clum A."/>
            <person name="Ohm R."/>
            <person name="Martin F."/>
            <person name="Silar P."/>
            <person name="Natvig D."/>
            <person name="Lalanne C."/>
            <person name="Gautier V."/>
            <person name="Ament-Velasquez S.L."/>
            <person name="Kruys A."/>
            <person name="Hutchinson M.I."/>
            <person name="Powell A.J."/>
            <person name="Barry K."/>
            <person name="Miller A.N."/>
            <person name="Grigoriev I.V."/>
            <person name="Debuchy R."/>
            <person name="Gladieux P."/>
            <person name="Thoren M.H."/>
            <person name="Johannesson H."/>
        </authorList>
    </citation>
    <scope>NUCLEOTIDE SEQUENCE</scope>
    <source>
        <strain evidence="3">CBS 141.50</strain>
    </source>
</reference>
<evidence type="ECO:0000256" key="1">
    <source>
        <dbReference type="SAM" id="MobiDB-lite"/>
    </source>
</evidence>
<sequence length="408" mass="45687">MDFLRQALRGKLSFHRGHAHNEQNHDDNEDQQNQPYSRPHALDTLPSLPFPRRPLTPFPPNHNPSPVIPLDTPDHINKPKPNTFPFLLLPPELRNTIYRLVLTHPRAHPSDHGREIHIDMAYSAAETSTPHSTAGARLHGNRRWIWRASSCHRHPDYPELVDRCAIGGGGPRACAGNGLGGTCGVGKEVLGLMMSCRTVYREVVDIVYAENTFHIGTGALVLYTEKLLVRERAAAVRSLVVRLTLKTVWDYADEHLGIDLGLLAYEKLIGRIPDGFPGLRRLVVCVEGKLERGSVVLRGSYVTRAELDPETTRDYLLGSMDGVVKRYGVQLGECVLMMGEDGFDRVMGGEREKAEKVESEGDTIQFWSPVSVTDGKDSVQQGYWVRRVSTNTQWEATPELDMHLLEQS</sequence>
<feature type="region of interest" description="Disordered" evidence="1">
    <location>
        <begin position="17"/>
        <end position="64"/>
    </location>
</feature>
<gene>
    <name evidence="3" type="ORF">C8A04DRAFT_12616</name>
</gene>
<dbReference type="InterPro" id="IPR038883">
    <property type="entry name" value="AN11006-like"/>
</dbReference>
<dbReference type="EMBL" id="MU853589">
    <property type="protein sequence ID" value="KAK4143111.1"/>
    <property type="molecule type" value="Genomic_DNA"/>
</dbReference>
<evidence type="ECO:0000313" key="3">
    <source>
        <dbReference type="EMBL" id="KAK4143111.1"/>
    </source>
</evidence>
<dbReference type="PANTHER" id="PTHR42085:SF1">
    <property type="entry name" value="F-BOX DOMAIN-CONTAINING PROTEIN"/>
    <property type="match status" value="1"/>
</dbReference>
<dbReference type="RefSeq" id="XP_062636482.1">
    <property type="nucleotide sequence ID" value="XM_062777397.1"/>
</dbReference>
<feature type="domain" description="DUF7730" evidence="2">
    <location>
        <begin position="86"/>
        <end position="252"/>
    </location>
</feature>
<dbReference type="GeneID" id="87814010"/>
<keyword evidence="4" id="KW-1185">Reference proteome</keyword>
<dbReference type="Proteomes" id="UP001302676">
    <property type="component" value="Unassembled WGS sequence"/>
</dbReference>
<dbReference type="InterPro" id="IPR056632">
    <property type="entry name" value="DUF7730"/>
</dbReference>
<dbReference type="Pfam" id="PF24864">
    <property type="entry name" value="DUF7730"/>
    <property type="match status" value="1"/>
</dbReference>
<protein>
    <recommendedName>
        <fullName evidence="2">DUF7730 domain-containing protein</fullName>
    </recommendedName>
</protein>
<comment type="caution">
    <text evidence="3">The sequence shown here is derived from an EMBL/GenBank/DDBJ whole genome shotgun (WGS) entry which is preliminary data.</text>
</comment>
<name>A0AAN6V294_9PEZI</name>